<accession>A0A2B4RM89</accession>
<dbReference type="Proteomes" id="UP000225706">
    <property type="component" value="Unassembled WGS sequence"/>
</dbReference>
<evidence type="ECO:0000256" key="2">
    <source>
        <dbReference type="ARBA" id="ARBA00004323"/>
    </source>
</evidence>
<evidence type="ECO:0000256" key="10">
    <source>
        <dbReference type="ARBA" id="ARBA00023034"/>
    </source>
</evidence>
<evidence type="ECO:0000256" key="13">
    <source>
        <dbReference type="PROSITE-ProRule" id="PRU00282"/>
    </source>
</evidence>
<comment type="subcellular location">
    <subcellularLocation>
        <location evidence="2">Golgi apparatus membrane</location>
        <topology evidence="2">Single-pass type II membrane protein</topology>
    </subcellularLocation>
    <subcellularLocation>
        <location evidence="1">Membrane</location>
        <topology evidence="1">Multi-pass membrane protein</topology>
    </subcellularLocation>
</comment>
<dbReference type="SUPFAM" id="SSF103506">
    <property type="entry name" value="Mitochondrial carrier"/>
    <property type="match status" value="1"/>
</dbReference>
<feature type="repeat" description="Solcar" evidence="13">
    <location>
        <begin position="532"/>
        <end position="614"/>
    </location>
</feature>
<sequence>MRLIIRFLRKSLPLFLTCIAFLFTVRIWRVWNDINLNVDLLVTLSPDEQSKTHPTKSIIQLNALATRAVTRVPALQHHIHRTRLLSTAICPNSLFLLILVSTNVGNFDRRHLIRKTWGADYSIKTKWKTVFLLGKNDKHDEMSKVKTESEIYGDMVQADYHEHFWNMSYKVAMGFEWSLKYCTFDYLLKSDDDVFVNTFGLMDFLSKYTTPKKKFYTGNLMAGSIVLRNGRYGVAPEEYNETVYKPYCSGGGYILSRDVVEKFLSYFDVLKPLKIDDAYIGILANRAGVKVTHNKEFRMYENKCEYKETTLVQHPARGECALKLYNKMIEEKVEIIEWHQLEKKKYFLFMNVYMLSTNAVLFPVELVKTRLQLQRTKAVYKNTLDVVYKTVKHEGFLGLYKGFPVSQFGVLTGHIYASSYEISREQFSALQNAARGFLAGGLAAALEQTVINPVDVISQRMMVEGQGQRNKQRGTLRSVNIVKRVLRDHGVFGFYRGFAASLMVEGLWSATWWASYCLYLDVIGKMVPGGTSHLVIKGLSGMLAGISSAVVGNPIDVIKVRLQVEGRKSFSRTLHDLLKNEGALALTKGMFASAISEMPCSAITIIGYEMVKKLSLKEDSVI</sequence>
<organism evidence="15 16">
    <name type="scientific">Stylophora pistillata</name>
    <name type="common">Smooth cauliflower coral</name>
    <dbReference type="NCBI Taxonomy" id="50429"/>
    <lineage>
        <taxon>Eukaryota</taxon>
        <taxon>Metazoa</taxon>
        <taxon>Cnidaria</taxon>
        <taxon>Anthozoa</taxon>
        <taxon>Hexacorallia</taxon>
        <taxon>Scleractinia</taxon>
        <taxon>Astrocoeniina</taxon>
        <taxon>Pocilloporidae</taxon>
        <taxon>Stylophora</taxon>
    </lineage>
</organism>
<gene>
    <name evidence="15" type="primary">Slc25a44</name>
    <name evidence="15" type="ORF">AWC38_SpisGene16040</name>
</gene>
<dbReference type="OrthoDB" id="2139606at2759"/>
<evidence type="ECO:0000256" key="5">
    <source>
        <dbReference type="ARBA" id="ARBA00022676"/>
    </source>
</evidence>
<evidence type="ECO:0000313" key="16">
    <source>
        <dbReference type="Proteomes" id="UP000225706"/>
    </source>
</evidence>
<dbReference type="GO" id="GO:0009083">
    <property type="term" value="P:branched-chain amino acid catabolic process"/>
    <property type="evidence" value="ECO:0007669"/>
    <property type="project" value="InterPro"/>
</dbReference>
<keyword evidence="5" id="KW-0328">Glycosyltransferase</keyword>
<keyword evidence="7 13" id="KW-0812">Transmembrane</keyword>
<dbReference type="GO" id="GO:0005739">
    <property type="term" value="C:mitochondrion"/>
    <property type="evidence" value="ECO:0007669"/>
    <property type="project" value="InterPro"/>
</dbReference>
<dbReference type="GO" id="GO:0016758">
    <property type="term" value="F:hexosyltransferase activity"/>
    <property type="evidence" value="ECO:0007669"/>
    <property type="project" value="InterPro"/>
</dbReference>
<feature type="repeat" description="Solcar" evidence="13">
    <location>
        <begin position="345"/>
        <end position="426"/>
    </location>
</feature>
<dbReference type="SUPFAM" id="SSF53448">
    <property type="entry name" value="Nucleotide-diphospho-sugar transferases"/>
    <property type="match status" value="1"/>
</dbReference>
<evidence type="ECO:0000256" key="1">
    <source>
        <dbReference type="ARBA" id="ARBA00004141"/>
    </source>
</evidence>
<dbReference type="EMBL" id="LSMT01000355">
    <property type="protein sequence ID" value="PFX19544.1"/>
    <property type="molecule type" value="Genomic_DNA"/>
</dbReference>
<comment type="caution">
    <text evidence="15">The sequence shown here is derived from an EMBL/GenBank/DDBJ whole genome shotgun (WGS) entry which is preliminary data.</text>
</comment>
<feature type="repeat" description="Solcar" evidence="13">
    <location>
        <begin position="431"/>
        <end position="522"/>
    </location>
</feature>
<keyword evidence="8" id="KW-0735">Signal-anchor</keyword>
<evidence type="ECO:0000256" key="12">
    <source>
        <dbReference type="ARBA" id="ARBA00023180"/>
    </source>
</evidence>
<dbReference type="Pfam" id="PF00153">
    <property type="entry name" value="Mito_carr"/>
    <property type="match status" value="3"/>
</dbReference>
<evidence type="ECO:0000313" key="15">
    <source>
        <dbReference type="EMBL" id="PFX19544.1"/>
    </source>
</evidence>
<feature type="transmembrane region" description="Helical" evidence="14">
    <location>
        <begin position="12"/>
        <end position="31"/>
    </location>
</feature>
<evidence type="ECO:0000256" key="11">
    <source>
        <dbReference type="ARBA" id="ARBA00023136"/>
    </source>
</evidence>
<dbReference type="InterPro" id="IPR029044">
    <property type="entry name" value="Nucleotide-diphossugar_trans"/>
</dbReference>
<evidence type="ECO:0000256" key="3">
    <source>
        <dbReference type="ARBA" id="ARBA00006375"/>
    </source>
</evidence>
<dbReference type="AlphaFoldDB" id="A0A2B4RM89"/>
<evidence type="ECO:0000256" key="9">
    <source>
        <dbReference type="ARBA" id="ARBA00022989"/>
    </source>
</evidence>
<evidence type="ECO:0000256" key="14">
    <source>
        <dbReference type="SAM" id="Phobius"/>
    </source>
</evidence>
<dbReference type="Gene3D" id="3.90.550.50">
    <property type="match status" value="1"/>
</dbReference>
<reference evidence="16" key="1">
    <citation type="journal article" date="2017" name="bioRxiv">
        <title>Comparative analysis of the genomes of Stylophora pistillata and Acropora digitifera provides evidence for extensive differences between species of corals.</title>
        <authorList>
            <person name="Voolstra C.R."/>
            <person name="Li Y."/>
            <person name="Liew Y.J."/>
            <person name="Baumgarten S."/>
            <person name="Zoccola D."/>
            <person name="Flot J.-F."/>
            <person name="Tambutte S."/>
            <person name="Allemand D."/>
            <person name="Aranda M."/>
        </authorList>
    </citation>
    <scope>NUCLEOTIDE SEQUENCE [LARGE SCALE GENOMIC DNA]</scope>
</reference>
<dbReference type="InterPro" id="IPR018108">
    <property type="entry name" value="MCP_transmembrane"/>
</dbReference>
<comment type="similarity">
    <text evidence="3">Belongs to the mitochondrial carrier (TC 2.A.29) family.</text>
</comment>
<dbReference type="Gene3D" id="1.50.40.10">
    <property type="entry name" value="Mitochondrial carrier domain"/>
    <property type="match status" value="1"/>
</dbReference>
<dbReference type="FunFam" id="3.90.550.50:FF:000001">
    <property type="entry name" value="Hexosyltransferase"/>
    <property type="match status" value="1"/>
</dbReference>
<keyword evidence="9 14" id="KW-1133">Transmembrane helix</keyword>
<dbReference type="PROSITE" id="PS50920">
    <property type="entry name" value="SOLCAR"/>
    <property type="match status" value="3"/>
</dbReference>
<keyword evidence="10" id="KW-0333">Golgi apparatus</keyword>
<dbReference type="GO" id="GO:0000139">
    <property type="term" value="C:Golgi membrane"/>
    <property type="evidence" value="ECO:0007669"/>
    <property type="project" value="UniProtKB-SubCell"/>
</dbReference>
<feature type="transmembrane region" description="Helical" evidence="14">
    <location>
        <begin position="84"/>
        <end position="105"/>
    </location>
</feature>
<keyword evidence="16" id="KW-1185">Reference proteome</keyword>
<protein>
    <submittedName>
        <fullName evidence="15">Solute carrier family 25 member 44</fullName>
    </submittedName>
</protein>
<dbReference type="PANTHER" id="PTHR46314">
    <property type="entry name" value="SOLUTE CARRIER FAMILY 25 MEMBER 44"/>
    <property type="match status" value="1"/>
</dbReference>
<dbReference type="InterPro" id="IPR023395">
    <property type="entry name" value="MCP_dom_sf"/>
</dbReference>
<keyword evidence="12" id="KW-0325">Glycoprotein</keyword>
<evidence type="ECO:0000256" key="6">
    <source>
        <dbReference type="ARBA" id="ARBA00022679"/>
    </source>
</evidence>
<dbReference type="InterPro" id="IPR002659">
    <property type="entry name" value="Glyco_trans_31"/>
</dbReference>
<keyword evidence="6" id="KW-0808">Transferase</keyword>
<name>A0A2B4RM89_STYPI</name>
<evidence type="ECO:0000256" key="8">
    <source>
        <dbReference type="ARBA" id="ARBA00022968"/>
    </source>
</evidence>
<evidence type="ECO:0000256" key="7">
    <source>
        <dbReference type="ARBA" id="ARBA00022692"/>
    </source>
</evidence>
<dbReference type="PANTHER" id="PTHR46314:SF2">
    <property type="entry name" value="SOLUTE CARRIER FAMILY 25 MEMBER 44"/>
    <property type="match status" value="1"/>
</dbReference>
<proteinExistence type="inferred from homology"/>
<evidence type="ECO:0000256" key="4">
    <source>
        <dbReference type="ARBA" id="ARBA00008661"/>
    </source>
</evidence>
<dbReference type="Pfam" id="PF01762">
    <property type="entry name" value="Galactosyl_T"/>
    <property type="match status" value="1"/>
</dbReference>
<dbReference type="InterPro" id="IPR042164">
    <property type="entry name" value="SLC25A44"/>
</dbReference>
<keyword evidence="11 13" id="KW-0472">Membrane</keyword>
<dbReference type="GO" id="GO:0015658">
    <property type="term" value="F:branched-chain amino acid transmembrane transporter activity"/>
    <property type="evidence" value="ECO:0007669"/>
    <property type="project" value="InterPro"/>
</dbReference>
<comment type="similarity">
    <text evidence="4">Belongs to the glycosyltransferase 31 family.</text>
</comment>